<feature type="region of interest" description="Disordered" evidence="1">
    <location>
        <begin position="132"/>
        <end position="158"/>
    </location>
</feature>
<dbReference type="PANTHER" id="PTHR31274">
    <property type="entry name" value="PROTEIN ECM3"/>
    <property type="match status" value="1"/>
</dbReference>
<keyword evidence="2" id="KW-1133">Transmembrane helix</keyword>
<gene>
    <name evidence="3" type="ORF">A1Q1_08222</name>
</gene>
<dbReference type="Gene3D" id="3.80.10.10">
    <property type="entry name" value="Ribonuclease Inhibitor"/>
    <property type="match status" value="1"/>
</dbReference>
<reference evidence="3 4" key="1">
    <citation type="journal article" date="2012" name="Eukaryot. Cell">
        <title>Draft genome sequence of CBS 2479, the standard type strain of Trichosporon asahii.</title>
        <authorList>
            <person name="Yang R.Y."/>
            <person name="Li H.T."/>
            <person name="Zhu H."/>
            <person name="Zhou G.P."/>
            <person name="Wang M."/>
            <person name="Wang L."/>
        </authorList>
    </citation>
    <scope>NUCLEOTIDE SEQUENCE [LARGE SCALE GENOMIC DNA]</scope>
    <source>
        <strain evidence="4">ATCC 90039 / CBS 2479 / JCM 2466 / KCTC 7840 / NCYC 2677 / UAMH 7654</strain>
    </source>
</reference>
<name>J4UGQ8_TRIAS</name>
<evidence type="ECO:0000256" key="1">
    <source>
        <dbReference type="SAM" id="MobiDB-lite"/>
    </source>
</evidence>
<dbReference type="KEGG" id="tasa:A1Q1_08222"/>
<dbReference type="OrthoDB" id="660555at2759"/>
<dbReference type="InterPro" id="IPR032675">
    <property type="entry name" value="LRR_dom_sf"/>
</dbReference>
<evidence type="ECO:0000313" key="4">
    <source>
        <dbReference type="Proteomes" id="UP000002748"/>
    </source>
</evidence>
<dbReference type="VEuPathDB" id="FungiDB:A1Q1_08222"/>
<sequence>MVVDPFSAASKPMPDWDSIPSRPLPFAATLETLDLNGPGSATQHLPKPVRREKDGLPAAFPTPVYSHDRSPRPLAASGTGRRLSYGSAEQEIGSDEWIQKKVGECVDNARGCGLTVLSTKIADLRDLVTLQQQSPTGSPMRLRSLPLSTASPPRAPFVPRLRDRPFARTQSAPASADALGGQDHVLRARGLLPPAVVEEGASVPGRKANGSRTFTRSRTGAVTMGDKVEGSRPNLAVYLARNLLTRLDSLPAAIGSLIHLKELNISNNNISYLPAAITELPLEQFAAHPNKWREPPAREAKDGGSPRVLSPKASLQPGTVPRLTSLCLSVLLSPRQPLGKPPFLDFDWDDWRRGRSHPLLDVETLADLLPPSLRDKGLGRILQAVRSACTSMARERAGVDFFPRSNEVLRPDNASDNPYYRPCPSPKHQEWQQGEEENVRVTRRIFLDAAEERFEQESYHRAARRALASSQCSMVSAFTPDNISAFGPLAMMAVIYQLLGLLGGLVIRELFYVPRDFRWGVLDLGIISNWGEVPLLAKVFRFLMSGNLPTAVVQTMAKEPPFNPATDVDLGVAYIA</sequence>
<dbReference type="PROSITE" id="PS51450">
    <property type="entry name" value="LRR"/>
    <property type="match status" value="1"/>
</dbReference>
<dbReference type="Proteomes" id="UP000002748">
    <property type="component" value="Unassembled WGS sequence"/>
</dbReference>
<feature type="compositionally biased region" description="Basic and acidic residues" evidence="1">
    <location>
        <begin position="292"/>
        <end position="304"/>
    </location>
</feature>
<comment type="caution">
    <text evidence="3">The sequence shown here is derived from an EMBL/GenBank/DDBJ whole genome shotgun (WGS) entry which is preliminary data.</text>
</comment>
<keyword evidence="2" id="KW-0472">Membrane</keyword>
<dbReference type="InterPro" id="IPR001611">
    <property type="entry name" value="Leu-rich_rpt"/>
</dbReference>
<dbReference type="InterPro" id="IPR040254">
    <property type="entry name" value="Ecm3-like"/>
</dbReference>
<feature type="transmembrane region" description="Helical" evidence="2">
    <location>
        <begin position="485"/>
        <end position="507"/>
    </location>
</feature>
<feature type="region of interest" description="Disordered" evidence="1">
    <location>
        <begin position="292"/>
        <end position="315"/>
    </location>
</feature>
<evidence type="ECO:0000313" key="3">
    <source>
        <dbReference type="EMBL" id="EJT50670.1"/>
    </source>
</evidence>
<dbReference type="GeneID" id="25991734"/>
<dbReference type="EMBL" id="ALBS01000096">
    <property type="protein sequence ID" value="EJT50670.1"/>
    <property type="molecule type" value="Genomic_DNA"/>
</dbReference>
<dbReference type="SUPFAM" id="SSF52058">
    <property type="entry name" value="L domain-like"/>
    <property type="match status" value="1"/>
</dbReference>
<dbReference type="PANTHER" id="PTHR31274:SF1">
    <property type="entry name" value="AGL149CP"/>
    <property type="match status" value="1"/>
</dbReference>
<dbReference type="AlphaFoldDB" id="J4UGQ8"/>
<feature type="region of interest" description="Disordered" evidence="1">
    <location>
        <begin position="1"/>
        <end position="20"/>
    </location>
</feature>
<protein>
    <submittedName>
        <fullName evidence="3">Uncharacterized protein</fullName>
    </submittedName>
</protein>
<dbReference type="HOGENOM" id="CLU_034129_0_0_1"/>
<accession>J4UGQ8</accession>
<proteinExistence type="predicted"/>
<dbReference type="RefSeq" id="XP_014181844.1">
    <property type="nucleotide sequence ID" value="XM_014326369.1"/>
</dbReference>
<evidence type="ECO:0000256" key="2">
    <source>
        <dbReference type="SAM" id="Phobius"/>
    </source>
</evidence>
<organism evidence="3 4">
    <name type="scientific">Trichosporon asahii var. asahii (strain ATCC 90039 / CBS 2479 / JCM 2466 / KCTC 7840 / NBRC 103889/ NCYC 2677 / UAMH 7654)</name>
    <name type="common">Yeast</name>
    <dbReference type="NCBI Taxonomy" id="1186058"/>
    <lineage>
        <taxon>Eukaryota</taxon>
        <taxon>Fungi</taxon>
        <taxon>Dikarya</taxon>
        <taxon>Basidiomycota</taxon>
        <taxon>Agaricomycotina</taxon>
        <taxon>Tremellomycetes</taxon>
        <taxon>Trichosporonales</taxon>
        <taxon>Trichosporonaceae</taxon>
        <taxon>Trichosporon</taxon>
    </lineage>
</organism>
<keyword evidence="2" id="KW-0812">Transmembrane</keyword>
<feature type="region of interest" description="Disordered" evidence="1">
    <location>
        <begin position="61"/>
        <end position="87"/>
    </location>
</feature>